<feature type="transmembrane region" description="Helical" evidence="2">
    <location>
        <begin position="66"/>
        <end position="94"/>
    </location>
</feature>
<comment type="caution">
    <text evidence="3">The sequence shown here is derived from an EMBL/GenBank/DDBJ whole genome shotgun (WGS) entry which is preliminary data.</text>
</comment>
<evidence type="ECO:0000313" key="4">
    <source>
        <dbReference type="Proteomes" id="UP000004756"/>
    </source>
</evidence>
<feature type="region of interest" description="Disordered" evidence="1">
    <location>
        <begin position="1"/>
        <end position="20"/>
    </location>
</feature>
<evidence type="ECO:0000313" key="3">
    <source>
        <dbReference type="EMBL" id="EEG51779.1"/>
    </source>
</evidence>
<keyword evidence="2" id="KW-0472">Membrane</keyword>
<evidence type="ECO:0000256" key="1">
    <source>
        <dbReference type="SAM" id="MobiDB-lite"/>
    </source>
</evidence>
<keyword evidence="2" id="KW-0812">Transmembrane</keyword>
<sequence>MMSKKEKILTTPDMIPKNKPELSNTDIETISSKVYKKQFKHSIPYKKYVKPMLDCEKSRKQSEFSVWWWGKGLLIINTILAFIAAITGVIAILLQLNLI</sequence>
<dbReference type="Proteomes" id="UP000004756">
    <property type="component" value="Unassembled WGS sequence"/>
</dbReference>
<protein>
    <submittedName>
        <fullName evidence="3">Uncharacterized protein</fullName>
    </submittedName>
</protein>
<name>C0DA73_9FIRM</name>
<keyword evidence="4" id="KW-1185">Reference proteome</keyword>
<dbReference type="AlphaFoldDB" id="C0DA73"/>
<proteinExistence type="predicted"/>
<dbReference type="RefSeq" id="WP_007718700.1">
    <property type="nucleotide sequence ID" value="NZ_CP102272.1"/>
</dbReference>
<keyword evidence="2" id="KW-1133">Transmembrane helix</keyword>
<accession>C0DA73</accession>
<organism evidence="3 4">
    <name type="scientific">[Clostridium] asparagiforme DSM 15981</name>
    <dbReference type="NCBI Taxonomy" id="518636"/>
    <lineage>
        <taxon>Bacteria</taxon>
        <taxon>Bacillati</taxon>
        <taxon>Bacillota</taxon>
        <taxon>Clostridia</taxon>
        <taxon>Lachnospirales</taxon>
        <taxon>Lachnospiraceae</taxon>
        <taxon>Enterocloster</taxon>
    </lineage>
</organism>
<gene>
    <name evidence="3" type="ORF">CLOSTASPAR_06176</name>
</gene>
<dbReference type="HOGENOM" id="CLU_2315248_0_0_9"/>
<evidence type="ECO:0000256" key="2">
    <source>
        <dbReference type="SAM" id="Phobius"/>
    </source>
</evidence>
<dbReference type="EMBL" id="ACCJ01000529">
    <property type="protein sequence ID" value="EEG51779.1"/>
    <property type="molecule type" value="Genomic_DNA"/>
</dbReference>
<reference evidence="3 4" key="1">
    <citation type="submission" date="2009-01" db="EMBL/GenBank/DDBJ databases">
        <authorList>
            <person name="Fulton L."/>
            <person name="Clifton S."/>
            <person name="Fulton B."/>
            <person name="Xu J."/>
            <person name="Minx P."/>
            <person name="Pepin K.H."/>
            <person name="Johnson M."/>
            <person name="Bhonagiri V."/>
            <person name="Nash W.E."/>
            <person name="Mardis E.R."/>
            <person name="Wilson R.K."/>
        </authorList>
    </citation>
    <scope>NUCLEOTIDE SEQUENCE [LARGE SCALE GENOMIC DNA]</scope>
    <source>
        <strain evidence="3 4">DSM 15981</strain>
    </source>
</reference>
<reference evidence="3 4" key="2">
    <citation type="submission" date="2009-02" db="EMBL/GenBank/DDBJ databases">
        <title>Draft genome sequence of Clostridium asparagiforme (DSM 15981).</title>
        <authorList>
            <person name="Sudarsanam P."/>
            <person name="Ley R."/>
            <person name="Guruge J."/>
            <person name="Turnbaugh P.J."/>
            <person name="Mahowald M."/>
            <person name="Liep D."/>
            <person name="Gordon J."/>
        </authorList>
    </citation>
    <scope>NUCLEOTIDE SEQUENCE [LARGE SCALE GENOMIC DNA]</scope>
    <source>
        <strain evidence="3 4">DSM 15981</strain>
    </source>
</reference>